<accession>A0A0J8B739</accession>
<dbReference type="EMBL" id="KQ090435">
    <property type="protein sequence ID" value="KMS95783.1"/>
    <property type="molecule type" value="Genomic_DNA"/>
</dbReference>
<proteinExistence type="predicted"/>
<dbReference type="AlphaFoldDB" id="A0A0J8B739"/>
<evidence type="ECO:0000313" key="2">
    <source>
        <dbReference type="Proteomes" id="UP000035740"/>
    </source>
</evidence>
<dbReference type="Gramene" id="KMS95783">
    <property type="protein sequence ID" value="KMS95783"/>
    <property type="gene ID" value="BVRB_005100"/>
</dbReference>
<gene>
    <name evidence="1" type="ORF">BVRB_005100</name>
</gene>
<reference evidence="1 2" key="1">
    <citation type="journal article" date="2014" name="Nature">
        <title>The genome of the recently domesticated crop plant sugar beet (Beta vulgaris).</title>
        <authorList>
            <person name="Dohm J.C."/>
            <person name="Minoche A.E."/>
            <person name="Holtgrawe D."/>
            <person name="Capella-Gutierrez S."/>
            <person name="Zakrzewski F."/>
            <person name="Tafer H."/>
            <person name="Rupp O."/>
            <person name="Sorensen T.R."/>
            <person name="Stracke R."/>
            <person name="Reinhardt R."/>
            <person name="Goesmann A."/>
            <person name="Kraft T."/>
            <person name="Schulz B."/>
            <person name="Stadler P.F."/>
            <person name="Schmidt T."/>
            <person name="Gabaldon T."/>
            <person name="Lehrach H."/>
            <person name="Weisshaar B."/>
            <person name="Himmelbauer H."/>
        </authorList>
    </citation>
    <scope>NUCLEOTIDE SEQUENCE [LARGE SCALE GENOMIC DNA]</scope>
    <source>
        <tissue evidence="1">Taproot</tissue>
    </source>
</reference>
<dbReference type="Proteomes" id="UP000035740">
    <property type="component" value="Unassembled WGS sequence"/>
</dbReference>
<organism evidence="1 2">
    <name type="scientific">Beta vulgaris subsp. vulgaris</name>
    <name type="common">Beet</name>
    <dbReference type="NCBI Taxonomy" id="3555"/>
    <lineage>
        <taxon>Eukaryota</taxon>
        <taxon>Viridiplantae</taxon>
        <taxon>Streptophyta</taxon>
        <taxon>Embryophyta</taxon>
        <taxon>Tracheophyta</taxon>
        <taxon>Spermatophyta</taxon>
        <taxon>Magnoliopsida</taxon>
        <taxon>eudicotyledons</taxon>
        <taxon>Gunneridae</taxon>
        <taxon>Pentapetalae</taxon>
        <taxon>Caryophyllales</taxon>
        <taxon>Chenopodiaceae</taxon>
        <taxon>Betoideae</taxon>
        <taxon>Beta</taxon>
    </lineage>
</organism>
<evidence type="ECO:0000313" key="1">
    <source>
        <dbReference type="EMBL" id="KMS95783.1"/>
    </source>
</evidence>
<protein>
    <submittedName>
        <fullName evidence="1">Uncharacterized protein</fullName>
    </submittedName>
</protein>
<keyword evidence="2" id="KW-1185">Reference proteome</keyword>
<sequence>MGWAEEFKRKGGGQVLRKVSIPNCKKQREGLSGRVRTHNLEKCGDNKKKKMTNVGRRKNGVYTWNIGDQSLENRDKWATEVSLTYGGMNIFGL</sequence>
<name>A0A0J8B739_BETVV</name>